<feature type="signal peptide" evidence="2">
    <location>
        <begin position="1"/>
        <end position="24"/>
    </location>
</feature>
<sequence length="643" mass="73167">MLSGPAAFPLLICPMAMLISSIVCRTTSIRRVLGKPPRPRLSHSPSSASNCSGRRHQSNYLTPKLNQITQNECGIKISKNDSVNIKCSKHRDSEDSISVTSQDDNDDDNYDVQKLYDLGNQRLTYNDDDGEELEEEKEDSKGYLAKNQISQWIDQILEPNKKFNSLSINSAKFNHNQKPEAVYSHISNPEDDILAQWRLRRRMEQARMEISKESYPRSNDLTQLATSFSITVTPSLSSSSFLESMFSSSMDKLFFFNENNNDNNSNHSLCLMKSVIQPCNVYMTLVEESYYQFSMNGLLNSYECSKMFAYDESIKIHDTIYEDNGYFYPGNISLENKTSYNLPPLCQSTFESNKTFPTKIHIKDTSVQCDILKNSSTNDSQIQTNQSVLNASFNCLKSINLFNELNLHDVGTTTDGIISETGLKAKHKSIRVMVRPQSRNVKLQTPLNMIPSNIKNSSNNRPMNKNLCISVDKIFHQQHQQTTTTTMTDDTTIAGHNTLVDYNPRIPHFLPVDISESVQSIESDSWIWPATPPSIKSDKNSNHLITSTCDSHIGQAMDYQQHHTSHSSQKISNQTFTHLPGPTSTEFTSSKSTFDKEVQIGLTIARYMEENLNNVEEPDERFPEDEILHDLRRRRTNCILKMK</sequence>
<evidence type="ECO:0000313" key="3">
    <source>
        <dbReference type="EMBL" id="VDO58818.1"/>
    </source>
</evidence>
<name>A0A183LIQ4_9TREM</name>
<organism evidence="3 4">
    <name type="scientific">Schistosoma margrebowiei</name>
    <dbReference type="NCBI Taxonomy" id="48269"/>
    <lineage>
        <taxon>Eukaryota</taxon>
        <taxon>Metazoa</taxon>
        <taxon>Spiralia</taxon>
        <taxon>Lophotrochozoa</taxon>
        <taxon>Platyhelminthes</taxon>
        <taxon>Trematoda</taxon>
        <taxon>Digenea</taxon>
        <taxon>Strigeidida</taxon>
        <taxon>Schistosomatoidea</taxon>
        <taxon>Schistosomatidae</taxon>
        <taxon>Schistosoma</taxon>
    </lineage>
</organism>
<dbReference type="EMBL" id="UZAI01001086">
    <property type="protein sequence ID" value="VDO58818.1"/>
    <property type="molecule type" value="Genomic_DNA"/>
</dbReference>
<accession>A0A183LIQ4</accession>
<evidence type="ECO:0000313" key="4">
    <source>
        <dbReference type="Proteomes" id="UP000277204"/>
    </source>
</evidence>
<evidence type="ECO:0000256" key="1">
    <source>
        <dbReference type="SAM" id="MobiDB-lite"/>
    </source>
</evidence>
<keyword evidence="2" id="KW-0732">Signal</keyword>
<gene>
    <name evidence="3" type="ORF">SMRZ_LOCUS3679</name>
</gene>
<keyword evidence="4" id="KW-1185">Reference proteome</keyword>
<reference evidence="3 4" key="1">
    <citation type="submission" date="2018-11" db="EMBL/GenBank/DDBJ databases">
        <authorList>
            <consortium name="Pathogen Informatics"/>
        </authorList>
    </citation>
    <scope>NUCLEOTIDE SEQUENCE [LARGE SCALE GENOMIC DNA]</scope>
    <source>
        <strain evidence="3 4">Zambia</strain>
    </source>
</reference>
<protein>
    <submittedName>
        <fullName evidence="3">Uncharacterized protein</fullName>
    </submittedName>
</protein>
<feature type="region of interest" description="Disordered" evidence="1">
    <location>
        <begin position="33"/>
        <end position="60"/>
    </location>
</feature>
<dbReference type="AlphaFoldDB" id="A0A183LIQ4"/>
<dbReference type="Proteomes" id="UP000277204">
    <property type="component" value="Unassembled WGS sequence"/>
</dbReference>
<feature type="chain" id="PRO_5043321381" evidence="2">
    <location>
        <begin position="25"/>
        <end position="643"/>
    </location>
</feature>
<evidence type="ECO:0000256" key="2">
    <source>
        <dbReference type="SAM" id="SignalP"/>
    </source>
</evidence>
<proteinExistence type="predicted"/>
<feature type="region of interest" description="Disordered" evidence="1">
    <location>
        <begin position="90"/>
        <end position="110"/>
    </location>
</feature>